<keyword evidence="1 3" id="KW-0489">Methyltransferase</keyword>
<dbReference type="SUPFAM" id="SSF53335">
    <property type="entry name" value="S-adenosyl-L-methionine-dependent methyltransferases"/>
    <property type="match status" value="1"/>
</dbReference>
<dbReference type="Gene3D" id="3.40.50.150">
    <property type="entry name" value="Vaccinia Virus protein VP39"/>
    <property type="match status" value="1"/>
</dbReference>
<dbReference type="InterPro" id="IPR004398">
    <property type="entry name" value="RNA_MeTrfase_RsmD"/>
</dbReference>
<dbReference type="NCBIfam" id="TIGR00095">
    <property type="entry name" value="16S rRNA (guanine(966)-N(2))-methyltransferase RsmD"/>
    <property type="match status" value="1"/>
</dbReference>
<dbReference type="GO" id="GO:0003676">
    <property type="term" value="F:nucleic acid binding"/>
    <property type="evidence" value="ECO:0007669"/>
    <property type="project" value="InterPro"/>
</dbReference>
<dbReference type="EMBL" id="CACRTK010000028">
    <property type="protein sequence ID" value="VYT68103.1"/>
    <property type="molecule type" value="Genomic_DNA"/>
</dbReference>
<reference evidence="3" key="1">
    <citation type="submission" date="2019-11" db="EMBL/GenBank/DDBJ databases">
        <authorList>
            <person name="Feng L."/>
        </authorList>
    </citation>
    <scope>NUCLEOTIDE SEQUENCE</scope>
    <source>
        <strain evidence="3">LrhamnosusLFYP97</strain>
    </source>
</reference>
<sequence length="191" mass="21037">MINMRVISGTFRGLRLNAVPGNQTRPTADKVKESMFNMLGPYFDGGHALDLYAGTGALGIEAVSRGLTDAVLVDRQYAAIKTIHTNVALTKQAERFTVLKMSVTKAISHFAANHQQFDLILMDPPYAQQHVLAQLAAFVSEQLVVPGGRVLVETGLDVDYPEVIPGYTKIRRQTYGVAQVLILERNEEDHD</sequence>
<dbReference type="CDD" id="cd02440">
    <property type="entry name" value="AdoMet_MTases"/>
    <property type="match status" value="1"/>
</dbReference>
<dbReference type="InterPro" id="IPR002052">
    <property type="entry name" value="DNA_methylase_N6_adenine_CS"/>
</dbReference>
<name>A0A6N2YPE3_LACRH</name>
<evidence type="ECO:0000256" key="1">
    <source>
        <dbReference type="ARBA" id="ARBA00022603"/>
    </source>
</evidence>
<dbReference type="Pfam" id="PF03602">
    <property type="entry name" value="Cons_hypoth95"/>
    <property type="match status" value="1"/>
</dbReference>
<dbReference type="GO" id="GO:0052913">
    <property type="term" value="F:16S rRNA (guanine(966)-N(2))-methyltransferase activity"/>
    <property type="evidence" value="ECO:0007669"/>
    <property type="project" value="UniProtKB-EC"/>
</dbReference>
<organism evidence="3">
    <name type="scientific">Lacticaseibacillus rhamnosus</name>
    <name type="common">Lactobacillus rhamnosus</name>
    <dbReference type="NCBI Taxonomy" id="47715"/>
    <lineage>
        <taxon>Bacteria</taxon>
        <taxon>Bacillati</taxon>
        <taxon>Bacillota</taxon>
        <taxon>Bacilli</taxon>
        <taxon>Lactobacillales</taxon>
        <taxon>Lactobacillaceae</taxon>
        <taxon>Lacticaseibacillus</taxon>
    </lineage>
</organism>
<evidence type="ECO:0000313" key="3">
    <source>
        <dbReference type="EMBL" id="VYT68103.1"/>
    </source>
</evidence>
<dbReference type="PANTHER" id="PTHR43542:SF1">
    <property type="entry name" value="METHYLTRANSFERASE"/>
    <property type="match status" value="1"/>
</dbReference>
<proteinExistence type="predicted"/>
<dbReference type="PANTHER" id="PTHR43542">
    <property type="entry name" value="METHYLTRANSFERASE"/>
    <property type="match status" value="1"/>
</dbReference>
<protein>
    <submittedName>
        <fullName evidence="3">Ribosomal RNA small subunit methyltransferase D</fullName>
        <ecNumber evidence="3">2.1.1.171</ecNumber>
    </submittedName>
</protein>
<dbReference type="EC" id="2.1.1.171" evidence="3"/>
<accession>A0A6N2YPE3</accession>
<dbReference type="AlphaFoldDB" id="A0A6N2YPE3"/>
<gene>
    <name evidence="3" type="primary">rsmD</name>
    <name evidence="3" type="ORF">LRLFYP97_01570</name>
</gene>
<evidence type="ECO:0000256" key="2">
    <source>
        <dbReference type="ARBA" id="ARBA00022679"/>
    </source>
</evidence>
<dbReference type="InterPro" id="IPR029063">
    <property type="entry name" value="SAM-dependent_MTases_sf"/>
</dbReference>
<dbReference type="PROSITE" id="PS00092">
    <property type="entry name" value="N6_MTASE"/>
    <property type="match status" value="1"/>
</dbReference>
<keyword evidence="2 3" id="KW-0808">Transferase</keyword>
<dbReference type="PIRSF" id="PIRSF004553">
    <property type="entry name" value="CHP00095"/>
    <property type="match status" value="1"/>
</dbReference>